<dbReference type="OrthoDB" id="9811476at2"/>
<proteinExistence type="predicted"/>
<dbReference type="InterPro" id="IPR007362">
    <property type="entry name" value="DUF429"/>
</dbReference>
<organism evidence="1 2">
    <name type="scientific">Exiguobacterium aurantiacum</name>
    <dbReference type="NCBI Taxonomy" id="33987"/>
    <lineage>
        <taxon>Bacteria</taxon>
        <taxon>Bacillati</taxon>
        <taxon>Bacillota</taxon>
        <taxon>Bacilli</taxon>
        <taxon>Bacillales</taxon>
        <taxon>Bacillales Family XII. Incertae Sedis</taxon>
        <taxon>Exiguobacterium</taxon>
    </lineage>
</organism>
<sequence>MVGVGIDGARGSWVRITYDSISLCLTISEQLEDLLIDGAVHFVDMPKELGTTEKPDRTCDAYLRSQLTKRKSSIFTPPIEEVLNEETYEAANLKSRELVGKGISKQAWNLAPRIREFQTLDRDDVFESHPEVCFAVMTGREAEFSKKTEAGEAERIELLRRYSNSSPWKWKMSNVQVDDIIDACILAVAAYEAGTTGMSTYPDRTEGEPFVAVPTMKER</sequence>
<dbReference type="RefSeq" id="WP_029334659.1">
    <property type="nucleotide sequence ID" value="NZ_UGGP01000001.1"/>
</dbReference>
<name>A0A377FS57_9BACL</name>
<gene>
    <name evidence="1" type="ORF">NCTC13163_01002</name>
</gene>
<evidence type="ECO:0000313" key="1">
    <source>
        <dbReference type="EMBL" id="STO07650.1"/>
    </source>
</evidence>
<accession>A0A377FS57</accession>
<reference evidence="1 2" key="1">
    <citation type="submission" date="2018-06" db="EMBL/GenBank/DDBJ databases">
        <authorList>
            <consortium name="Pathogen Informatics"/>
            <person name="Doyle S."/>
        </authorList>
    </citation>
    <scope>NUCLEOTIDE SEQUENCE [LARGE SCALE GENOMIC DNA]</scope>
    <source>
        <strain evidence="1 2">NCTC13163</strain>
    </source>
</reference>
<protein>
    <submittedName>
        <fullName evidence="1">Uncharacterized conserved protein</fullName>
    </submittedName>
</protein>
<evidence type="ECO:0000313" key="2">
    <source>
        <dbReference type="Proteomes" id="UP000254060"/>
    </source>
</evidence>
<dbReference type="AlphaFoldDB" id="A0A377FS57"/>
<dbReference type="Pfam" id="PF04250">
    <property type="entry name" value="DUF429"/>
    <property type="match status" value="1"/>
</dbReference>
<dbReference type="EMBL" id="UGGP01000001">
    <property type="protein sequence ID" value="STO07650.1"/>
    <property type="molecule type" value="Genomic_DNA"/>
</dbReference>
<dbReference type="Proteomes" id="UP000254060">
    <property type="component" value="Unassembled WGS sequence"/>
</dbReference>